<gene>
    <name evidence="4" type="ORF">F7R21_05015</name>
</gene>
<name>A0A6H9T4X3_9BURK</name>
<feature type="domain" description="LysR substrate-binding" evidence="3">
    <location>
        <begin position="45"/>
        <end position="186"/>
    </location>
</feature>
<dbReference type="SUPFAM" id="SSF53850">
    <property type="entry name" value="Periplasmic binding protein-like II"/>
    <property type="match status" value="1"/>
</dbReference>
<dbReference type="AlphaFoldDB" id="A0A6H9T4X3"/>
<feature type="compositionally biased region" description="Basic and acidic residues" evidence="2">
    <location>
        <begin position="18"/>
        <end position="28"/>
    </location>
</feature>
<dbReference type="Pfam" id="PF03466">
    <property type="entry name" value="LysR_substrate"/>
    <property type="match status" value="1"/>
</dbReference>
<evidence type="ECO:0000313" key="5">
    <source>
        <dbReference type="Proteomes" id="UP000430232"/>
    </source>
</evidence>
<dbReference type="Proteomes" id="UP000430232">
    <property type="component" value="Unassembled WGS sequence"/>
</dbReference>
<protein>
    <recommendedName>
        <fullName evidence="3">LysR substrate-binding domain-containing protein</fullName>
    </recommendedName>
</protein>
<dbReference type="PANTHER" id="PTHR30537">
    <property type="entry name" value="HTH-TYPE TRANSCRIPTIONAL REGULATOR"/>
    <property type="match status" value="1"/>
</dbReference>
<evidence type="ECO:0000259" key="3">
    <source>
        <dbReference type="Pfam" id="PF03466"/>
    </source>
</evidence>
<dbReference type="GeneID" id="99792935"/>
<dbReference type="PANTHER" id="PTHR30537:SF17">
    <property type="entry name" value="LYSR-FAMILY REGULATORY PROTEIN"/>
    <property type="match status" value="1"/>
</dbReference>
<dbReference type="InterPro" id="IPR058163">
    <property type="entry name" value="LysR-type_TF_proteobact-type"/>
</dbReference>
<organism evidence="4 5">
    <name type="scientific">Burkholderia latens</name>
    <dbReference type="NCBI Taxonomy" id="488446"/>
    <lineage>
        <taxon>Bacteria</taxon>
        <taxon>Pseudomonadati</taxon>
        <taxon>Pseudomonadota</taxon>
        <taxon>Betaproteobacteria</taxon>
        <taxon>Burkholderiales</taxon>
        <taxon>Burkholderiaceae</taxon>
        <taxon>Burkholderia</taxon>
        <taxon>Burkholderia cepacia complex</taxon>
    </lineage>
</organism>
<dbReference type="Gene3D" id="3.40.190.10">
    <property type="entry name" value="Periplasmic binding protein-like II"/>
    <property type="match status" value="2"/>
</dbReference>
<feature type="region of interest" description="Disordered" evidence="2">
    <location>
        <begin position="16"/>
        <end position="43"/>
    </location>
</feature>
<evidence type="ECO:0000256" key="2">
    <source>
        <dbReference type="SAM" id="MobiDB-lite"/>
    </source>
</evidence>
<evidence type="ECO:0000313" key="4">
    <source>
        <dbReference type="EMBL" id="KAB0643957.1"/>
    </source>
</evidence>
<comment type="similarity">
    <text evidence="1">Belongs to the LysR transcriptional regulatory family.</text>
</comment>
<dbReference type="RefSeq" id="WP_151063221.1">
    <property type="nucleotide sequence ID" value="NZ_CABVPL010000060.1"/>
</dbReference>
<dbReference type="InterPro" id="IPR005119">
    <property type="entry name" value="LysR_subst-bd"/>
</dbReference>
<proteinExistence type="inferred from homology"/>
<dbReference type="GO" id="GO:0043565">
    <property type="term" value="F:sequence-specific DNA binding"/>
    <property type="evidence" value="ECO:0007669"/>
    <property type="project" value="TreeGrafter"/>
</dbReference>
<dbReference type="GO" id="GO:0003700">
    <property type="term" value="F:DNA-binding transcription factor activity"/>
    <property type="evidence" value="ECO:0007669"/>
    <property type="project" value="TreeGrafter"/>
</dbReference>
<evidence type="ECO:0000256" key="1">
    <source>
        <dbReference type="ARBA" id="ARBA00009437"/>
    </source>
</evidence>
<reference evidence="4 5" key="1">
    <citation type="submission" date="2019-09" db="EMBL/GenBank/DDBJ databases">
        <title>Draft genome sequences of 48 bacterial type strains from the CCUG.</title>
        <authorList>
            <person name="Tunovic T."/>
            <person name="Pineiro-Iglesias B."/>
            <person name="Unosson C."/>
            <person name="Inganas E."/>
            <person name="Ohlen M."/>
            <person name="Cardew S."/>
            <person name="Jensie-Markopoulos S."/>
            <person name="Salva-Serra F."/>
            <person name="Jaen-Luchoro D."/>
            <person name="Karlsson R."/>
            <person name="Svensson-Stadler L."/>
            <person name="Chun J."/>
            <person name="Moore E."/>
        </authorList>
    </citation>
    <scope>NUCLEOTIDE SEQUENCE [LARGE SCALE GENOMIC DNA]</scope>
    <source>
        <strain evidence="4 5">CCUG 54555</strain>
    </source>
</reference>
<dbReference type="OrthoDB" id="9076738at2"/>
<dbReference type="GO" id="GO:0006351">
    <property type="term" value="P:DNA-templated transcription"/>
    <property type="evidence" value="ECO:0007669"/>
    <property type="project" value="TreeGrafter"/>
</dbReference>
<accession>A0A6H9T4X3</accession>
<sequence>MGLPERGRAAVWTISRDSNADQRPDRAATRGRQRWSGLTARGPYSSRPARTSVLGVFAAPGYLALAGTTAHPSELENPHHRIAGFSWRRAGRLHPLALHRGDETVKVQSGYALAVDDGNAYLAAGVAGVGIMWLPLYMGKAHLARGEFVPLFEGWRIDPMPLYIAYPPNRHVSAKLRVFMDCAAELMNEARPARARA</sequence>
<keyword evidence="5" id="KW-1185">Reference proteome</keyword>
<dbReference type="EMBL" id="VZOJ01000007">
    <property type="protein sequence ID" value="KAB0643957.1"/>
    <property type="molecule type" value="Genomic_DNA"/>
</dbReference>
<comment type="caution">
    <text evidence="4">The sequence shown here is derived from an EMBL/GenBank/DDBJ whole genome shotgun (WGS) entry which is preliminary data.</text>
</comment>